<reference evidence="4 5" key="1">
    <citation type="submission" date="2024-09" db="EMBL/GenBank/DDBJ databases">
        <title>Novel species of the genus Pelomonas and Roseateles isolated from streams.</title>
        <authorList>
            <person name="Lu H."/>
        </authorList>
    </citation>
    <scope>NUCLEOTIDE SEQUENCE [LARGE SCALE GENOMIC DNA]</scope>
    <source>
        <strain evidence="4 5">DC23W</strain>
    </source>
</reference>
<dbReference type="RefSeq" id="WP_394470089.1">
    <property type="nucleotide sequence ID" value="NZ_JBIGHY010000002.1"/>
</dbReference>
<evidence type="ECO:0000313" key="4">
    <source>
        <dbReference type="EMBL" id="MFG6414022.1"/>
    </source>
</evidence>
<feature type="chain" id="PRO_5047228020" evidence="2">
    <location>
        <begin position="25"/>
        <end position="212"/>
    </location>
</feature>
<feature type="domain" description="Ice-binding protein C-terminal" evidence="3">
    <location>
        <begin position="181"/>
        <end position="205"/>
    </location>
</feature>
<dbReference type="EMBL" id="JBIGHY010000002">
    <property type="protein sequence ID" value="MFG6414022.1"/>
    <property type="molecule type" value="Genomic_DNA"/>
</dbReference>
<keyword evidence="2" id="KW-0732">Signal</keyword>
<feature type="transmembrane region" description="Helical" evidence="1">
    <location>
        <begin position="185"/>
        <end position="202"/>
    </location>
</feature>
<evidence type="ECO:0000256" key="2">
    <source>
        <dbReference type="SAM" id="SignalP"/>
    </source>
</evidence>
<evidence type="ECO:0000259" key="3">
    <source>
        <dbReference type="Pfam" id="PF07589"/>
    </source>
</evidence>
<organism evidence="4 5">
    <name type="scientific">Pelomonas dachongensis</name>
    <dbReference type="NCBI Taxonomy" id="3299029"/>
    <lineage>
        <taxon>Bacteria</taxon>
        <taxon>Pseudomonadati</taxon>
        <taxon>Pseudomonadota</taxon>
        <taxon>Betaproteobacteria</taxon>
        <taxon>Burkholderiales</taxon>
        <taxon>Sphaerotilaceae</taxon>
        <taxon>Roseateles</taxon>
    </lineage>
</organism>
<dbReference type="Proteomes" id="UP001606300">
    <property type="component" value="Unassembled WGS sequence"/>
</dbReference>
<dbReference type="Pfam" id="PF07589">
    <property type="entry name" value="PEP-CTERM"/>
    <property type="match status" value="1"/>
</dbReference>
<proteinExistence type="predicted"/>
<evidence type="ECO:0000313" key="5">
    <source>
        <dbReference type="Proteomes" id="UP001606300"/>
    </source>
</evidence>
<keyword evidence="5" id="KW-1185">Reference proteome</keyword>
<keyword evidence="1" id="KW-1133">Transmembrane helix</keyword>
<keyword evidence="1" id="KW-0812">Transmembrane</keyword>
<keyword evidence="1" id="KW-0472">Membrane</keyword>
<dbReference type="NCBIfam" id="TIGR02595">
    <property type="entry name" value="PEP_CTERM"/>
    <property type="match status" value="1"/>
</dbReference>
<protein>
    <submittedName>
        <fullName evidence="4">PEP-CTERM sorting domain-containing protein</fullName>
    </submittedName>
</protein>
<feature type="signal peptide" evidence="2">
    <location>
        <begin position="1"/>
        <end position="24"/>
    </location>
</feature>
<sequence>MQINTLTKLAASLLLCGLTAHAGAQTVVFDSYGDDITYLDGWPQMLEAGNSIAVPFSLASATTVQSILTAIEHVPEWGGSGGVTLGIVTRNGALPGGASWLYSAHLDAPAVNSTFAPTGWALAAGSYWLVATADSGFAGQWIGATYDYTGNWAYTTAPGAWTEQSSTFLGMPGARITVAAAVPEPATYGLMLVGGLLVAAAARRKSATRPQG</sequence>
<name>A0ABW7EKP1_9BURK</name>
<gene>
    <name evidence="4" type="ORF">ACG02S_08950</name>
</gene>
<comment type="caution">
    <text evidence="4">The sequence shown here is derived from an EMBL/GenBank/DDBJ whole genome shotgun (WGS) entry which is preliminary data.</text>
</comment>
<evidence type="ECO:0000256" key="1">
    <source>
        <dbReference type="SAM" id="Phobius"/>
    </source>
</evidence>
<dbReference type="InterPro" id="IPR013424">
    <property type="entry name" value="Ice-binding_C"/>
</dbReference>
<accession>A0ABW7EKP1</accession>